<dbReference type="InterPro" id="IPR010559">
    <property type="entry name" value="Sig_transdc_His_kin_internal"/>
</dbReference>
<keyword evidence="1" id="KW-1133">Transmembrane helix</keyword>
<dbReference type="Pfam" id="PF06580">
    <property type="entry name" value="His_kinase"/>
    <property type="match status" value="1"/>
</dbReference>
<feature type="transmembrane region" description="Helical" evidence="1">
    <location>
        <begin position="127"/>
        <end position="143"/>
    </location>
</feature>
<evidence type="ECO:0000313" key="4">
    <source>
        <dbReference type="Proteomes" id="UP000588604"/>
    </source>
</evidence>
<reference evidence="3 4" key="1">
    <citation type="submission" date="2020-08" db="EMBL/GenBank/DDBJ databases">
        <title>Genomic Encyclopedia of Type Strains, Phase IV (KMG-IV): sequencing the most valuable type-strain genomes for metagenomic binning, comparative biology and taxonomic classification.</title>
        <authorList>
            <person name="Goeker M."/>
        </authorList>
    </citation>
    <scope>NUCLEOTIDE SEQUENCE [LARGE SCALE GENOMIC DNA]</scope>
    <source>
        <strain evidence="3 4">DSM 102044</strain>
    </source>
</reference>
<keyword evidence="4" id="KW-1185">Reference proteome</keyword>
<evidence type="ECO:0000313" key="3">
    <source>
        <dbReference type="EMBL" id="MBB6327590.1"/>
    </source>
</evidence>
<feature type="transmembrane region" description="Helical" evidence="1">
    <location>
        <begin position="89"/>
        <end position="107"/>
    </location>
</feature>
<name>A0A841MJL2_9BACT</name>
<dbReference type="Proteomes" id="UP000588604">
    <property type="component" value="Unassembled WGS sequence"/>
</dbReference>
<keyword evidence="1" id="KW-0812">Transmembrane</keyword>
<dbReference type="AlphaFoldDB" id="A0A841MJL2"/>
<keyword evidence="1" id="KW-0472">Membrane</keyword>
<dbReference type="PANTHER" id="PTHR34220:SF7">
    <property type="entry name" value="SENSOR HISTIDINE KINASE YPDA"/>
    <property type="match status" value="1"/>
</dbReference>
<protein>
    <recommendedName>
        <fullName evidence="2">Signal transduction histidine kinase internal region domain-containing protein</fullName>
    </recommendedName>
</protein>
<proteinExistence type="predicted"/>
<sequence>MKTLFQKLRISPEFISLIFLFAYLDSIKSRVSPGQRFDWYIFTPESAIISILQALIIFFILQYSFSWLQSSPSFDIPWKRTAVSFGKGLLLYLILSNLFSILISLAFDTWERNYQTEIQVSNNIKKVLDFIIYGGFYVAYLLFHQFKSHQKQLKDYEVALADSKITHLKQQLNPHFLFNNLNILDQLIEENPKSASVFLQNFSELYRYALKNYDSKLVSWEEELEFAENYFYLIREKYGDAYELKINLENPKGKLPPLTLQVLIENAIFHNYGTAENPVKIHVTFGKYLTVRNTFFPFKKPKHQGGRGLLNLKEQYRILSKETIQISQDKDLFSVLIPLIQ</sequence>
<dbReference type="InterPro" id="IPR050640">
    <property type="entry name" value="Bact_2-comp_sensor_kinase"/>
</dbReference>
<evidence type="ECO:0000256" key="1">
    <source>
        <dbReference type="SAM" id="Phobius"/>
    </source>
</evidence>
<dbReference type="EMBL" id="JACIJO010000003">
    <property type="protein sequence ID" value="MBB6327590.1"/>
    <property type="molecule type" value="Genomic_DNA"/>
</dbReference>
<dbReference type="PANTHER" id="PTHR34220">
    <property type="entry name" value="SENSOR HISTIDINE KINASE YPDA"/>
    <property type="match status" value="1"/>
</dbReference>
<evidence type="ECO:0000259" key="2">
    <source>
        <dbReference type="Pfam" id="PF06580"/>
    </source>
</evidence>
<feature type="domain" description="Signal transduction histidine kinase internal region" evidence="2">
    <location>
        <begin position="164"/>
        <end position="240"/>
    </location>
</feature>
<dbReference type="RefSeq" id="WP_184496406.1">
    <property type="nucleotide sequence ID" value="NZ_JACIJO010000003.1"/>
</dbReference>
<comment type="caution">
    <text evidence="3">The sequence shown here is derived from an EMBL/GenBank/DDBJ whole genome shotgun (WGS) entry which is preliminary data.</text>
</comment>
<organism evidence="3 4">
    <name type="scientific">Algoriphagus iocasae</name>
    <dbReference type="NCBI Taxonomy" id="1836499"/>
    <lineage>
        <taxon>Bacteria</taxon>
        <taxon>Pseudomonadati</taxon>
        <taxon>Bacteroidota</taxon>
        <taxon>Cytophagia</taxon>
        <taxon>Cytophagales</taxon>
        <taxon>Cyclobacteriaceae</taxon>
        <taxon>Algoriphagus</taxon>
    </lineage>
</organism>
<feature type="transmembrane region" description="Helical" evidence="1">
    <location>
        <begin position="48"/>
        <end position="68"/>
    </location>
</feature>
<accession>A0A841MJL2</accession>
<dbReference type="GO" id="GO:0016020">
    <property type="term" value="C:membrane"/>
    <property type="evidence" value="ECO:0007669"/>
    <property type="project" value="InterPro"/>
</dbReference>
<gene>
    <name evidence="3" type="ORF">FHS59_003233</name>
</gene>
<dbReference type="GO" id="GO:0000155">
    <property type="term" value="F:phosphorelay sensor kinase activity"/>
    <property type="evidence" value="ECO:0007669"/>
    <property type="project" value="InterPro"/>
</dbReference>